<comment type="caution">
    <text evidence="1">The sequence shown here is derived from an EMBL/GenBank/DDBJ whole genome shotgun (WGS) entry which is preliminary data.</text>
</comment>
<evidence type="ECO:0000313" key="1">
    <source>
        <dbReference type="EMBL" id="KMZ59589.1"/>
    </source>
</evidence>
<accession>A0A0K9NS39</accession>
<proteinExistence type="predicted"/>
<evidence type="ECO:0000313" key="2">
    <source>
        <dbReference type="Proteomes" id="UP000036987"/>
    </source>
</evidence>
<dbReference type="Proteomes" id="UP000036987">
    <property type="component" value="Unassembled WGS sequence"/>
</dbReference>
<sequence length="67" mass="7859">MRPNISFWLSLGHSTNRNPQSCSRLHDCVSDKKTVVRRSHKWIETVNRSKESLETYNSKGIDCTIYF</sequence>
<protein>
    <submittedName>
        <fullName evidence="1">Uncharacterized protein</fullName>
    </submittedName>
</protein>
<name>A0A0K9NS39_ZOSMR</name>
<organism evidence="1 2">
    <name type="scientific">Zostera marina</name>
    <name type="common">Eelgrass</name>
    <dbReference type="NCBI Taxonomy" id="29655"/>
    <lineage>
        <taxon>Eukaryota</taxon>
        <taxon>Viridiplantae</taxon>
        <taxon>Streptophyta</taxon>
        <taxon>Embryophyta</taxon>
        <taxon>Tracheophyta</taxon>
        <taxon>Spermatophyta</taxon>
        <taxon>Magnoliopsida</taxon>
        <taxon>Liliopsida</taxon>
        <taxon>Zosteraceae</taxon>
        <taxon>Zostera</taxon>
    </lineage>
</organism>
<dbReference type="AlphaFoldDB" id="A0A0K9NS39"/>
<dbReference type="EMBL" id="LFYR01001757">
    <property type="protein sequence ID" value="KMZ59589.1"/>
    <property type="molecule type" value="Genomic_DNA"/>
</dbReference>
<gene>
    <name evidence="1" type="ORF">ZOSMA_66G00090</name>
</gene>
<reference evidence="2" key="1">
    <citation type="journal article" date="2016" name="Nature">
        <title>The genome of the seagrass Zostera marina reveals angiosperm adaptation to the sea.</title>
        <authorList>
            <person name="Olsen J.L."/>
            <person name="Rouze P."/>
            <person name="Verhelst B."/>
            <person name="Lin Y.-C."/>
            <person name="Bayer T."/>
            <person name="Collen J."/>
            <person name="Dattolo E."/>
            <person name="De Paoli E."/>
            <person name="Dittami S."/>
            <person name="Maumus F."/>
            <person name="Michel G."/>
            <person name="Kersting A."/>
            <person name="Lauritano C."/>
            <person name="Lohaus R."/>
            <person name="Toepel M."/>
            <person name="Tonon T."/>
            <person name="Vanneste K."/>
            <person name="Amirebrahimi M."/>
            <person name="Brakel J."/>
            <person name="Bostroem C."/>
            <person name="Chovatia M."/>
            <person name="Grimwood J."/>
            <person name="Jenkins J.W."/>
            <person name="Jueterbock A."/>
            <person name="Mraz A."/>
            <person name="Stam W.T."/>
            <person name="Tice H."/>
            <person name="Bornberg-Bauer E."/>
            <person name="Green P.J."/>
            <person name="Pearson G.A."/>
            <person name="Procaccini G."/>
            <person name="Duarte C.M."/>
            <person name="Schmutz J."/>
            <person name="Reusch T.B.H."/>
            <person name="Van de Peer Y."/>
        </authorList>
    </citation>
    <scope>NUCLEOTIDE SEQUENCE [LARGE SCALE GENOMIC DNA]</scope>
    <source>
        <strain evidence="2">cv. Finnish</strain>
    </source>
</reference>
<keyword evidence="2" id="KW-1185">Reference proteome</keyword>